<name>A0A9X4MMX3_9BACT</name>
<gene>
    <name evidence="1" type="ORF">OLX77_05695</name>
</gene>
<organism evidence="1 2">
    <name type="scientific">Thiovibrio frasassiensis</name>
    <dbReference type="NCBI Taxonomy" id="2984131"/>
    <lineage>
        <taxon>Bacteria</taxon>
        <taxon>Pseudomonadati</taxon>
        <taxon>Thermodesulfobacteriota</taxon>
        <taxon>Desulfobulbia</taxon>
        <taxon>Desulfobulbales</taxon>
        <taxon>Thiovibrionaceae</taxon>
        <taxon>Thiovibrio</taxon>
    </lineage>
</organism>
<comment type="caution">
    <text evidence="1">The sequence shown here is derived from an EMBL/GenBank/DDBJ whole genome shotgun (WGS) entry which is preliminary data.</text>
</comment>
<accession>A0A9X4MMX3</accession>
<dbReference type="Proteomes" id="UP001154240">
    <property type="component" value="Unassembled WGS sequence"/>
</dbReference>
<dbReference type="AlphaFoldDB" id="A0A9X4MMX3"/>
<keyword evidence="2" id="KW-1185">Reference proteome</keyword>
<evidence type="ECO:0008006" key="3">
    <source>
        <dbReference type="Google" id="ProtNLM"/>
    </source>
</evidence>
<reference evidence="1" key="1">
    <citation type="journal article" date="2022" name="bioRxiv">
        <title>Thiovibrio frasassiensisgen. nov., sp. nov., an autotrophic, elemental sulfur disproportionating bacterium isolated from sulfidic karst sediment, and proposal of Thiovibrionaceae fam. nov.</title>
        <authorList>
            <person name="Aronson H."/>
            <person name="Thomas C."/>
            <person name="Bhattacharyya M."/>
            <person name="Eckstein S."/>
            <person name="Jensen S."/>
            <person name="Barco R."/>
            <person name="Macalady J."/>
            <person name="Amend J."/>
        </authorList>
    </citation>
    <scope>NUCLEOTIDE SEQUENCE</scope>
    <source>
        <strain evidence="1">RS19-109</strain>
    </source>
</reference>
<dbReference type="EMBL" id="JAPHEH010000001">
    <property type="protein sequence ID" value="MDG4475652.1"/>
    <property type="molecule type" value="Genomic_DNA"/>
</dbReference>
<evidence type="ECO:0000313" key="1">
    <source>
        <dbReference type="EMBL" id="MDG4475652.1"/>
    </source>
</evidence>
<sequence>MFKLLIYAVFLYVIYRLLTGGRKKKPVGHGSGKQEAGGGALTAHDELVEDPVCHIYIPKKQAIVLQDANTAVFFCSDQCRKMYIEAQTTTRQENG</sequence>
<proteinExistence type="predicted"/>
<dbReference type="RefSeq" id="WP_307632625.1">
    <property type="nucleotide sequence ID" value="NZ_JAPHEH010000001.1"/>
</dbReference>
<evidence type="ECO:0000313" key="2">
    <source>
        <dbReference type="Proteomes" id="UP001154240"/>
    </source>
</evidence>
<reference evidence="1" key="2">
    <citation type="submission" date="2022-10" db="EMBL/GenBank/DDBJ databases">
        <authorList>
            <person name="Aronson H.S."/>
        </authorList>
    </citation>
    <scope>NUCLEOTIDE SEQUENCE</scope>
    <source>
        <strain evidence="1">RS19-109</strain>
    </source>
</reference>
<protein>
    <recommendedName>
        <fullName evidence="3">TRASH domain-containing protein</fullName>
    </recommendedName>
</protein>